<dbReference type="OrthoDB" id="10033548at2759"/>
<accession>A0A2G5VE77</accession>
<dbReference type="AlphaFoldDB" id="A0A2G5VE77"/>
<dbReference type="InterPro" id="IPR038446">
    <property type="entry name" value="CEBP_ZZ_sf"/>
</dbReference>
<dbReference type="GO" id="GO:0000900">
    <property type="term" value="F:mRNA regulatory element binding translation repressor activity"/>
    <property type="evidence" value="ECO:0007669"/>
    <property type="project" value="TreeGrafter"/>
</dbReference>
<feature type="domain" description="Cytoplasmic polyadenylation element-binding protein ZZ" evidence="4">
    <location>
        <begin position="533"/>
        <end position="589"/>
    </location>
</feature>
<dbReference type="Pfam" id="PF16367">
    <property type="entry name" value="RRM_7"/>
    <property type="match status" value="1"/>
</dbReference>
<dbReference type="Gene3D" id="3.30.70.330">
    <property type="match status" value="2"/>
</dbReference>
<dbReference type="SUPFAM" id="SSF54928">
    <property type="entry name" value="RNA-binding domain, RBD"/>
    <property type="match status" value="1"/>
</dbReference>
<evidence type="ECO:0000256" key="2">
    <source>
        <dbReference type="ARBA" id="ARBA00070027"/>
    </source>
</evidence>
<dbReference type="CDD" id="cd19757">
    <property type="entry name" value="Bbox1"/>
    <property type="match status" value="1"/>
</dbReference>
<evidence type="ECO:0000256" key="3">
    <source>
        <dbReference type="SAM" id="MobiDB-lite"/>
    </source>
</evidence>
<name>A0A2G5VE77_9PELO</name>
<reference evidence="7" key="1">
    <citation type="submission" date="2017-10" db="EMBL/GenBank/DDBJ databases">
        <title>Rapid genome shrinkage in a self-fertile nematode reveals novel sperm competition proteins.</title>
        <authorList>
            <person name="Yin D."/>
            <person name="Schwarz E.M."/>
            <person name="Thomas C.G."/>
            <person name="Felde R.L."/>
            <person name="Korf I.F."/>
            <person name="Cutter A.D."/>
            <person name="Schartner C.M."/>
            <person name="Ralston E.J."/>
            <person name="Meyer B.J."/>
            <person name="Haag E.S."/>
        </authorList>
    </citation>
    <scope>NUCLEOTIDE SEQUENCE [LARGE SCALE GENOMIC DNA]</scope>
    <source>
        <strain evidence="7">JU1422</strain>
    </source>
</reference>
<dbReference type="STRING" id="1611254.A0A2G5VE77"/>
<feature type="region of interest" description="Disordered" evidence="3">
    <location>
        <begin position="145"/>
        <end position="314"/>
    </location>
</feature>
<feature type="compositionally biased region" description="Basic and acidic residues" evidence="3">
    <location>
        <begin position="159"/>
        <end position="170"/>
    </location>
</feature>
<dbReference type="GO" id="GO:0005634">
    <property type="term" value="C:nucleus"/>
    <property type="evidence" value="ECO:0007669"/>
    <property type="project" value="TreeGrafter"/>
</dbReference>
<dbReference type="InterPro" id="IPR034977">
    <property type="entry name" value="CPEB1_RRM1"/>
</dbReference>
<dbReference type="InterPro" id="IPR035979">
    <property type="entry name" value="RBD_domain_sf"/>
</dbReference>
<protein>
    <recommendedName>
        <fullName evidence="2">Cytoplasmic polyadenylation element-binding protein 3</fullName>
    </recommendedName>
</protein>
<dbReference type="EMBL" id="PDUG01000001">
    <property type="protein sequence ID" value="PIC50079.1"/>
    <property type="molecule type" value="Genomic_DNA"/>
</dbReference>
<feature type="compositionally biased region" description="Basic and acidic residues" evidence="3">
    <location>
        <begin position="203"/>
        <end position="216"/>
    </location>
</feature>
<keyword evidence="7" id="KW-1185">Reference proteome</keyword>
<dbReference type="InterPro" id="IPR034819">
    <property type="entry name" value="CPEB"/>
</dbReference>
<dbReference type="GO" id="GO:0043005">
    <property type="term" value="C:neuron projection"/>
    <property type="evidence" value="ECO:0007669"/>
    <property type="project" value="TreeGrafter"/>
</dbReference>
<feature type="region of interest" description="Disordered" evidence="3">
    <location>
        <begin position="596"/>
        <end position="616"/>
    </location>
</feature>
<sequence>MLNRFYYQALFTDFTGSACVYSTYLLQMDRNGVPPEEGGTTEQMVNEASDIVERDSFENKKKVPPTLKLEHVEVVGEKSPTPATVYDLFKKYKKPDIVSNSNGDDMNVGFDQLSSDEKNGFLRKLQMLTVSSRKSVKVVGESTPSSAGRLLKKFAPSRKPTEKTAVDEPPSRFNFFGRSAKKITDSDRPSSLPKKKSARRLLFGKEEQKPEPEVVKNRVLPAMTSQQPAKGAPIPINKPYRYQGPRGSLETPTDSPAKISSNSSSSSPIPPVPTRNHFTSTNEESPNKKRTFSRQGLSNRDNLSNGSWHGELPPRDYTSPTFSRKIFVGGVPWDITEAALKDSFGEFGSCAVEWPGQEARYRSGQSNIAPLNTNLRNQSKYAGQAATGYVYMIFEDERAVASLLHECSQEIGGAGEWYFKIRAQRSKSTEIRQVQIIPWVTSDSMFCEDESLLETGIEPKRTVFVGALHGMMTAQVLHWIMEDCFGSVECVQLDTDKFKYPIGSGRVTFREHGAYFKAIEMGYLHVHTSKFRKRVQIDPFLESTSCMVCTTEPAHCFCRNRNCFKYYCHTCWAIDHGKDNADDVHVPVIVPSSASKAYAGPNRRPHLTSNSLSKSHGCSTNNQLSHVLSPGFPMIVGGPTQTLSALYGYIQNNQQMMLTPAVYETPMTPPSNESNTKRRSFTEFQNPAIFFNPSSMMTPQKSASCSETPVPAFFTNSAAFLTPNSNYYGSPSHSSSNISQSPQQYYGANLYYGYMPPQVAYDGSTNGSKLSPMHVPHIPNYQ</sequence>
<dbReference type="GO" id="GO:0005737">
    <property type="term" value="C:cytoplasm"/>
    <property type="evidence" value="ECO:0007669"/>
    <property type="project" value="TreeGrafter"/>
</dbReference>
<feature type="compositionally biased region" description="Polar residues" evidence="3">
    <location>
        <begin position="607"/>
        <end position="616"/>
    </location>
</feature>
<dbReference type="Proteomes" id="UP000230233">
    <property type="component" value="Chromosome I"/>
</dbReference>
<dbReference type="Gene3D" id="4.10.640.40">
    <property type="entry name" value="Cytoplasmic polyadenylation element-binding protein, ZZ domain"/>
    <property type="match status" value="1"/>
</dbReference>
<dbReference type="FunFam" id="3.30.70.330:FF:000483">
    <property type="entry name" value="Cytoplasmic polyadenylation element-binding protein 2"/>
    <property type="match status" value="1"/>
</dbReference>
<evidence type="ECO:0000256" key="1">
    <source>
        <dbReference type="ARBA" id="ARBA00022884"/>
    </source>
</evidence>
<dbReference type="GO" id="GO:0008135">
    <property type="term" value="F:translation factor activity, RNA binding"/>
    <property type="evidence" value="ECO:0007669"/>
    <property type="project" value="TreeGrafter"/>
</dbReference>
<dbReference type="PANTHER" id="PTHR12566:SF9">
    <property type="entry name" value="CYTOPLASMIC POLYADENYLATION ELEMENT-BINDING PROTEIN 1"/>
    <property type="match status" value="1"/>
</dbReference>
<dbReference type="InterPro" id="IPR012677">
    <property type="entry name" value="Nucleotide-bd_a/b_plait_sf"/>
</dbReference>
<dbReference type="GO" id="GO:0045202">
    <property type="term" value="C:synapse"/>
    <property type="evidence" value="ECO:0007669"/>
    <property type="project" value="TreeGrafter"/>
</dbReference>
<dbReference type="CDD" id="cd12725">
    <property type="entry name" value="RRM2_CPEB1"/>
    <property type="match status" value="1"/>
</dbReference>
<proteinExistence type="predicted"/>
<dbReference type="InterPro" id="IPR032296">
    <property type="entry name" value="CEBP_ZZ"/>
</dbReference>
<dbReference type="CDD" id="cd12723">
    <property type="entry name" value="RRM1_CPEB1"/>
    <property type="match status" value="1"/>
</dbReference>
<keyword evidence="1" id="KW-0694">RNA-binding</keyword>
<dbReference type="InterPro" id="IPR000504">
    <property type="entry name" value="RRM_dom"/>
</dbReference>
<dbReference type="GO" id="GO:2000766">
    <property type="term" value="P:negative regulation of cytoplasmic translation"/>
    <property type="evidence" value="ECO:0007669"/>
    <property type="project" value="TreeGrafter"/>
</dbReference>
<organism evidence="6 7">
    <name type="scientific">Caenorhabditis nigoni</name>
    <dbReference type="NCBI Taxonomy" id="1611254"/>
    <lineage>
        <taxon>Eukaryota</taxon>
        <taxon>Metazoa</taxon>
        <taxon>Ecdysozoa</taxon>
        <taxon>Nematoda</taxon>
        <taxon>Chromadorea</taxon>
        <taxon>Rhabditida</taxon>
        <taxon>Rhabditina</taxon>
        <taxon>Rhabditomorpha</taxon>
        <taxon>Rhabditoidea</taxon>
        <taxon>Rhabditidae</taxon>
        <taxon>Peloderinae</taxon>
        <taxon>Caenorhabditis</taxon>
    </lineage>
</organism>
<comment type="caution">
    <text evidence="6">The sequence shown here is derived from an EMBL/GenBank/DDBJ whole genome shotgun (WGS) entry which is preliminary data.</text>
</comment>
<dbReference type="PANTHER" id="PTHR12566">
    <property type="entry name" value="CYTOPLASMIC POLYADENYLATION ELEMENT BINDING PROTEIN CPEB"/>
    <property type="match status" value="1"/>
</dbReference>
<feature type="compositionally biased region" description="Low complexity" evidence="3">
    <location>
        <begin position="255"/>
        <end position="267"/>
    </location>
</feature>
<dbReference type="FunFam" id="3.30.70.330:FF:000677">
    <property type="entry name" value="Cytoplasmic polyadenylation element-binding protein 3"/>
    <property type="match status" value="1"/>
</dbReference>
<dbReference type="GO" id="GO:0003730">
    <property type="term" value="F:mRNA 3'-UTR binding"/>
    <property type="evidence" value="ECO:0007669"/>
    <property type="project" value="InterPro"/>
</dbReference>
<evidence type="ECO:0000259" key="5">
    <source>
        <dbReference type="Pfam" id="PF16367"/>
    </source>
</evidence>
<dbReference type="GO" id="GO:0043022">
    <property type="term" value="F:ribosome binding"/>
    <property type="evidence" value="ECO:0007669"/>
    <property type="project" value="TreeGrafter"/>
</dbReference>
<dbReference type="Pfam" id="PF16366">
    <property type="entry name" value="CEBP_ZZ"/>
    <property type="match status" value="1"/>
</dbReference>
<feature type="compositionally biased region" description="Polar residues" evidence="3">
    <location>
        <begin position="293"/>
        <end position="307"/>
    </location>
</feature>
<evidence type="ECO:0000313" key="6">
    <source>
        <dbReference type="EMBL" id="PIC50079.1"/>
    </source>
</evidence>
<evidence type="ECO:0000259" key="4">
    <source>
        <dbReference type="Pfam" id="PF16366"/>
    </source>
</evidence>
<gene>
    <name evidence="6" type="primary">Cni-cpb-3</name>
    <name evidence="6" type="synonym">Cnig_chr_I.g1125</name>
    <name evidence="6" type="ORF">B9Z55_001125</name>
</gene>
<feature type="domain" description="RRM" evidence="5">
    <location>
        <begin position="323"/>
        <end position="438"/>
    </location>
</feature>
<evidence type="ECO:0000313" key="7">
    <source>
        <dbReference type="Proteomes" id="UP000230233"/>
    </source>
</evidence>